<evidence type="ECO:0000313" key="3">
    <source>
        <dbReference type="Proteomes" id="UP000824120"/>
    </source>
</evidence>
<evidence type="ECO:0000313" key="2">
    <source>
        <dbReference type="EMBL" id="KAG5582989.1"/>
    </source>
</evidence>
<reference evidence="2 3" key="1">
    <citation type="submission" date="2020-09" db="EMBL/GenBank/DDBJ databases">
        <title>De no assembly of potato wild relative species, Solanum commersonii.</title>
        <authorList>
            <person name="Cho K."/>
        </authorList>
    </citation>
    <scope>NUCLEOTIDE SEQUENCE [LARGE SCALE GENOMIC DNA]</scope>
    <source>
        <strain evidence="2">LZ3.2</strain>
        <tissue evidence="2">Leaf</tissue>
    </source>
</reference>
<accession>A0A9J5X6D6</accession>
<evidence type="ECO:0000259" key="1">
    <source>
        <dbReference type="PROSITE" id="PS50053"/>
    </source>
</evidence>
<dbReference type="Pfam" id="PF00240">
    <property type="entry name" value="ubiquitin"/>
    <property type="match status" value="1"/>
</dbReference>
<dbReference type="SMART" id="SM00213">
    <property type="entry name" value="UBQ"/>
    <property type="match status" value="2"/>
</dbReference>
<protein>
    <recommendedName>
        <fullName evidence="1">Ubiquitin-like domain-containing protein</fullName>
    </recommendedName>
</protein>
<dbReference type="InterPro" id="IPR029071">
    <property type="entry name" value="Ubiquitin-like_domsf"/>
</dbReference>
<dbReference type="InterPro" id="IPR000626">
    <property type="entry name" value="Ubiquitin-like_dom"/>
</dbReference>
<gene>
    <name evidence="2" type="ORF">H5410_053616</name>
</gene>
<name>A0A9J5X6D6_SOLCO</name>
<comment type="caution">
    <text evidence="2">The sequence shown here is derived from an EMBL/GenBank/DDBJ whole genome shotgun (WGS) entry which is preliminary data.</text>
</comment>
<organism evidence="2 3">
    <name type="scientific">Solanum commersonii</name>
    <name type="common">Commerson's wild potato</name>
    <name type="synonym">Commerson's nightshade</name>
    <dbReference type="NCBI Taxonomy" id="4109"/>
    <lineage>
        <taxon>Eukaryota</taxon>
        <taxon>Viridiplantae</taxon>
        <taxon>Streptophyta</taxon>
        <taxon>Embryophyta</taxon>
        <taxon>Tracheophyta</taxon>
        <taxon>Spermatophyta</taxon>
        <taxon>Magnoliopsida</taxon>
        <taxon>eudicotyledons</taxon>
        <taxon>Gunneridae</taxon>
        <taxon>Pentapetalae</taxon>
        <taxon>asterids</taxon>
        <taxon>lamiids</taxon>
        <taxon>Solanales</taxon>
        <taxon>Solanaceae</taxon>
        <taxon>Solanoideae</taxon>
        <taxon>Solaneae</taxon>
        <taxon>Solanum</taxon>
    </lineage>
</organism>
<dbReference type="Proteomes" id="UP000824120">
    <property type="component" value="Chromosome 10"/>
</dbReference>
<dbReference type="OrthoDB" id="1294332at2759"/>
<keyword evidence="3" id="KW-1185">Reference proteome</keyword>
<sequence length="183" mass="21110">MARAEEKIKVKVESPTSEFYVEVKASDKVKDLIKIVKKVWGSDYMLLSHNSVEMKGDQTLSTYGVKNGSVIKVTIKFESPTSEFYAQVREKSSVRELMKIIKKVWGDEYMRLYHKSKEMKSDQFLSVYNIKDGSIVKVQVLAEPPDHHQDQPLNDVCTNNFKFMENNKKLNRFSILGLIHSIS</sequence>
<dbReference type="CDD" id="cd17039">
    <property type="entry name" value="Ubl_ubiquitin_like"/>
    <property type="match status" value="2"/>
</dbReference>
<feature type="domain" description="Ubiquitin-like" evidence="1">
    <location>
        <begin position="71"/>
        <end position="140"/>
    </location>
</feature>
<dbReference type="Gene3D" id="3.10.20.90">
    <property type="entry name" value="Phosphatidylinositol 3-kinase Catalytic Subunit, Chain A, domain 1"/>
    <property type="match status" value="2"/>
</dbReference>
<dbReference type="SUPFAM" id="SSF54236">
    <property type="entry name" value="Ubiquitin-like"/>
    <property type="match status" value="2"/>
</dbReference>
<proteinExistence type="predicted"/>
<dbReference type="EMBL" id="JACXVP010000010">
    <property type="protein sequence ID" value="KAG5582989.1"/>
    <property type="molecule type" value="Genomic_DNA"/>
</dbReference>
<dbReference type="PROSITE" id="PS50053">
    <property type="entry name" value="UBIQUITIN_2"/>
    <property type="match status" value="1"/>
</dbReference>
<dbReference type="AlphaFoldDB" id="A0A9J5X6D6"/>